<feature type="transmembrane region" description="Helical" evidence="1">
    <location>
        <begin position="60"/>
        <end position="80"/>
    </location>
</feature>
<evidence type="ECO:0008006" key="4">
    <source>
        <dbReference type="Google" id="ProtNLM"/>
    </source>
</evidence>
<dbReference type="Proteomes" id="UP001168524">
    <property type="component" value="Unassembled WGS sequence"/>
</dbReference>
<evidence type="ECO:0000313" key="3">
    <source>
        <dbReference type="Proteomes" id="UP001168524"/>
    </source>
</evidence>
<name>A0ABT7WSQ5_9GAMM</name>
<keyword evidence="1" id="KW-0472">Membrane</keyword>
<sequence>MQILKAKHRTEFSEYLRFTIPNKMKAIGVYVIFLLGYGLLFTLLIYIMDWVKGHPYQFHFAYLIVGWICALAFTAPSNSFQDHRLPFFAEKYIIDQDLRQDLTQLNYIKANATIIEVQIQPKRLFRTQFHTLRLQLEDSEEIICDQYIHLNLLFPSIFLLGNAHFLKAATTWIGQQVEVCYLPQSKRIFRLQAKQSYENFQLLSEAFSERFSLQQLKNQSLPTVPSALAQNFIHICRVDTVRHDHQNYELQMITNHQTYIVPSSAQGFNILEKMLCRIDQKKYREFKQNPQLQSLLLYPKN</sequence>
<reference evidence="2" key="1">
    <citation type="submission" date="2023-06" db="EMBL/GenBank/DDBJ databases">
        <title>Two novel species of Acinetobacter isolated from motorbike repairing workshop in Vietnam.</title>
        <authorList>
            <person name="Le N.T.T."/>
        </authorList>
    </citation>
    <scope>NUCLEOTIDE SEQUENCE</scope>
    <source>
        <strain evidence="2">VNH17</strain>
    </source>
</reference>
<comment type="caution">
    <text evidence="2">The sequence shown here is derived from an EMBL/GenBank/DDBJ whole genome shotgun (WGS) entry which is preliminary data.</text>
</comment>
<dbReference type="RefSeq" id="WP_267981995.1">
    <property type="nucleotide sequence ID" value="NZ_JAPQKF010000010.1"/>
</dbReference>
<keyword evidence="1" id="KW-0812">Transmembrane</keyword>
<proteinExistence type="predicted"/>
<evidence type="ECO:0000256" key="1">
    <source>
        <dbReference type="SAM" id="Phobius"/>
    </source>
</evidence>
<keyword evidence="1" id="KW-1133">Transmembrane helix</keyword>
<dbReference type="EMBL" id="JAUDZE010000010">
    <property type="protein sequence ID" value="MDN0015732.1"/>
    <property type="molecule type" value="Genomic_DNA"/>
</dbReference>
<organism evidence="2 3">
    <name type="scientific">Acinetobacter thutiue</name>
    <dbReference type="NCBI Taxonomy" id="2998078"/>
    <lineage>
        <taxon>Bacteria</taxon>
        <taxon>Pseudomonadati</taxon>
        <taxon>Pseudomonadota</taxon>
        <taxon>Gammaproteobacteria</taxon>
        <taxon>Moraxellales</taxon>
        <taxon>Moraxellaceae</taxon>
        <taxon>Acinetobacter</taxon>
    </lineage>
</organism>
<evidence type="ECO:0000313" key="2">
    <source>
        <dbReference type="EMBL" id="MDN0015732.1"/>
    </source>
</evidence>
<accession>A0ABT7WSQ5</accession>
<feature type="transmembrane region" description="Helical" evidence="1">
    <location>
        <begin position="27"/>
        <end position="48"/>
    </location>
</feature>
<keyword evidence="3" id="KW-1185">Reference proteome</keyword>
<protein>
    <recommendedName>
        <fullName evidence="4">DUF3137 domain-containing protein</fullName>
    </recommendedName>
</protein>
<gene>
    <name evidence="2" type="ORF">QTA56_16040</name>
</gene>